<dbReference type="AlphaFoldDB" id="A0A840TXG0"/>
<organism evidence="2 3">
    <name type="scientific">Rhabdobacter roseus</name>
    <dbReference type="NCBI Taxonomy" id="1655419"/>
    <lineage>
        <taxon>Bacteria</taxon>
        <taxon>Pseudomonadati</taxon>
        <taxon>Bacteroidota</taxon>
        <taxon>Cytophagia</taxon>
        <taxon>Cytophagales</taxon>
        <taxon>Cytophagaceae</taxon>
        <taxon>Rhabdobacter</taxon>
    </lineage>
</organism>
<comment type="caution">
    <text evidence="2">The sequence shown here is derived from an EMBL/GenBank/DDBJ whole genome shotgun (WGS) entry which is preliminary data.</text>
</comment>
<keyword evidence="3" id="KW-1185">Reference proteome</keyword>
<dbReference type="NCBIfam" id="TIGR03519">
    <property type="entry name" value="T9SS_PorP_fam"/>
    <property type="match status" value="1"/>
</dbReference>
<dbReference type="Pfam" id="PF11751">
    <property type="entry name" value="PorP_SprF"/>
    <property type="match status" value="1"/>
</dbReference>
<dbReference type="InterPro" id="IPR019861">
    <property type="entry name" value="PorP/SprF_Bacteroidetes"/>
</dbReference>
<protein>
    <submittedName>
        <fullName evidence="2">Type IX secretion system PorP/SprF family membrane protein</fullName>
    </submittedName>
</protein>
<evidence type="ECO:0000313" key="2">
    <source>
        <dbReference type="EMBL" id="MBB5286267.1"/>
    </source>
</evidence>
<evidence type="ECO:0000313" key="3">
    <source>
        <dbReference type="Proteomes" id="UP000557307"/>
    </source>
</evidence>
<dbReference type="Proteomes" id="UP000557307">
    <property type="component" value="Unassembled WGS sequence"/>
</dbReference>
<proteinExistence type="predicted"/>
<name>A0A840TXG0_9BACT</name>
<feature type="signal peptide" evidence="1">
    <location>
        <begin position="1"/>
        <end position="27"/>
    </location>
</feature>
<feature type="chain" id="PRO_5033041883" evidence="1">
    <location>
        <begin position="28"/>
        <end position="334"/>
    </location>
</feature>
<dbReference type="RefSeq" id="WP_184177260.1">
    <property type="nucleotide sequence ID" value="NZ_JACHGF010000009.1"/>
</dbReference>
<keyword evidence="1" id="KW-0732">Signal</keyword>
<accession>A0A840TXG0</accession>
<dbReference type="EMBL" id="JACHGF010000009">
    <property type="protein sequence ID" value="MBB5286267.1"/>
    <property type="molecule type" value="Genomic_DNA"/>
</dbReference>
<sequence>MLQYSKIKNWAFFVLLTLVVGGTQVQAQQDKMYSQYMFNMMALNPAYAGSRDVLSATGLYRNQWVNVDGAPKTMTFTLDAPINKERVGLGLQAYNDQIGLQNETGVFATYAFRIKVGERSTLALGLQAGAVSFRWDLSEARFTPGGSFDPAATTNISKILPNFGTGIYISNDKSYLGVSVPQLIANNLSDYNTGENRAKQRRHAYFMSGFVIGLGSTLKLKPSMLLKYSNGAPLAFDGNLNLWINDRVAVGTSYRKNQWSTLNNSAGTSVYTSDAVVGLVEVQLTDQIRLGYAYDMMLNGLRQSNLSINSGSHEIMLRYEFGFGQSKILTPRYF</sequence>
<gene>
    <name evidence="2" type="ORF">HNQ92_004427</name>
</gene>
<evidence type="ECO:0000256" key="1">
    <source>
        <dbReference type="SAM" id="SignalP"/>
    </source>
</evidence>
<reference evidence="2 3" key="1">
    <citation type="submission" date="2020-08" db="EMBL/GenBank/DDBJ databases">
        <title>Genomic Encyclopedia of Type Strains, Phase IV (KMG-IV): sequencing the most valuable type-strain genomes for metagenomic binning, comparative biology and taxonomic classification.</title>
        <authorList>
            <person name="Goeker M."/>
        </authorList>
    </citation>
    <scope>NUCLEOTIDE SEQUENCE [LARGE SCALE GENOMIC DNA]</scope>
    <source>
        <strain evidence="2 3">DSM 105074</strain>
    </source>
</reference>